<dbReference type="Proteomes" id="UP000184330">
    <property type="component" value="Unassembled WGS sequence"/>
</dbReference>
<dbReference type="GO" id="GO:0016747">
    <property type="term" value="F:acyltransferase activity, transferring groups other than amino-acyl groups"/>
    <property type="evidence" value="ECO:0007669"/>
    <property type="project" value="InterPro"/>
</dbReference>
<protein>
    <recommendedName>
        <fullName evidence="1">N-acetyltransferase domain-containing protein</fullName>
    </recommendedName>
</protein>
<dbReference type="OrthoDB" id="3853310at2759"/>
<dbReference type="InterPro" id="IPR016181">
    <property type="entry name" value="Acyl_CoA_acyltransferase"/>
</dbReference>
<proteinExistence type="predicted"/>
<evidence type="ECO:0000313" key="2">
    <source>
        <dbReference type="EMBL" id="CZR54581.1"/>
    </source>
</evidence>
<evidence type="ECO:0000313" key="3">
    <source>
        <dbReference type="Proteomes" id="UP000184330"/>
    </source>
</evidence>
<dbReference type="SUPFAM" id="SSF55729">
    <property type="entry name" value="Acyl-CoA N-acyltransferases (Nat)"/>
    <property type="match status" value="1"/>
</dbReference>
<dbReference type="Pfam" id="PF00583">
    <property type="entry name" value="Acetyltransf_1"/>
    <property type="match status" value="1"/>
</dbReference>
<evidence type="ECO:0000259" key="1">
    <source>
        <dbReference type="PROSITE" id="PS51186"/>
    </source>
</evidence>
<organism evidence="2 3">
    <name type="scientific">Phialocephala subalpina</name>
    <dbReference type="NCBI Taxonomy" id="576137"/>
    <lineage>
        <taxon>Eukaryota</taxon>
        <taxon>Fungi</taxon>
        <taxon>Dikarya</taxon>
        <taxon>Ascomycota</taxon>
        <taxon>Pezizomycotina</taxon>
        <taxon>Leotiomycetes</taxon>
        <taxon>Helotiales</taxon>
        <taxon>Mollisiaceae</taxon>
        <taxon>Phialocephala</taxon>
        <taxon>Phialocephala fortinii species complex</taxon>
    </lineage>
</organism>
<feature type="domain" description="N-acetyltransferase" evidence="1">
    <location>
        <begin position="136"/>
        <end position="277"/>
    </location>
</feature>
<dbReference type="PROSITE" id="PS51186">
    <property type="entry name" value="GNAT"/>
    <property type="match status" value="1"/>
</dbReference>
<dbReference type="InterPro" id="IPR000182">
    <property type="entry name" value="GNAT_dom"/>
</dbReference>
<accession>A0A1L7WPA8</accession>
<reference evidence="2 3" key="1">
    <citation type="submission" date="2016-03" db="EMBL/GenBank/DDBJ databases">
        <authorList>
            <person name="Ploux O."/>
        </authorList>
    </citation>
    <scope>NUCLEOTIDE SEQUENCE [LARGE SCALE GENOMIC DNA]</scope>
    <source>
        <strain evidence="2 3">UAMH 11012</strain>
    </source>
</reference>
<name>A0A1L7WPA8_9HELO</name>
<dbReference type="AlphaFoldDB" id="A0A1L7WPA8"/>
<keyword evidence="3" id="KW-1185">Reference proteome</keyword>
<gene>
    <name evidence="2" type="ORF">PAC_04465</name>
</gene>
<sequence length="277" mass="30032">MLLTTLSTAQRLEEADILHLTRQVEACSKFFPDQKSQIISVGNGAAGITLPVFGRKLNHIVSYGMAGPVSTEDLAKAEEWYTEIGVDFTEIDLCPHADASAIQVLNSRGYSVNGFINQYARALTDEDLEEAEVPGMTILRLPADRAHEFPAMSLAGYKDNGRLPLLLETLGRIAVFREDTSLYFAMVDGKVAGSAGMALIKTSKGGVAHMYIDSTLPEYRGRGIQAALLKARMADARKAGYDLASVGARPQNGSSRNIERAGFSLAYAKTTFVKVHK</sequence>
<dbReference type="CDD" id="cd04301">
    <property type="entry name" value="NAT_SF"/>
    <property type="match status" value="1"/>
</dbReference>
<dbReference type="Gene3D" id="3.40.630.30">
    <property type="match status" value="1"/>
</dbReference>
<dbReference type="EMBL" id="FJOG01000005">
    <property type="protein sequence ID" value="CZR54581.1"/>
    <property type="molecule type" value="Genomic_DNA"/>
</dbReference>